<dbReference type="InterPro" id="IPR032623">
    <property type="entry name" value="FecR_N"/>
</dbReference>
<comment type="caution">
    <text evidence="3">The sequence shown here is derived from an EMBL/GenBank/DDBJ whole genome shotgun (WGS) entry which is preliminary data.</text>
</comment>
<dbReference type="Gene3D" id="2.60.120.1440">
    <property type="match status" value="1"/>
</dbReference>
<evidence type="ECO:0000313" key="4">
    <source>
        <dbReference type="Proteomes" id="UP001596542"/>
    </source>
</evidence>
<dbReference type="EMBL" id="JBHTBU010000001">
    <property type="protein sequence ID" value="MFC7287955.1"/>
    <property type="molecule type" value="Genomic_DNA"/>
</dbReference>
<feature type="domain" description="FecR protein" evidence="1">
    <location>
        <begin position="128"/>
        <end position="223"/>
    </location>
</feature>
<dbReference type="RefSeq" id="WP_382271332.1">
    <property type="nucleotide sequence ID" value="NZ_JBHTBU010000001.1"/>
</dbReference>
<evidence type="ECO:0000313" key="3">
    <source>
        <dbReference type="EMBL" id="MFC7287955.1"/>
    </source>
</evidence>
<organism evidence="3 4">
    <name type="scientific">Herminiimonas glaciei</name>
    <dbReference type="NCBI Taxonomy" id="523788"/>
    <lineage>
        <taxon>Bacteria</taxon>
        <taxon>Pseudomonadati</taxon>
        <taxon>Pseudomonadota</taxon>
        <taxon>Betaproteobacteria</taxon>
        <taxon>Burkholderiales</taxon>
        <taxon>Oxalobacteraceae</taxon>
        <taxon>Herminiimonas</taxon>
    </lineage>
</organism>
<feature type="domain" description="FecR N-terminal" evidence="2">
    <location>
        <begin position="25"/>
        <end position="66"/>
    </location>
</feature>
<proteinExistence type="predicted"/>
<reference evidence="4" key="1">
    <citation type="journal article" date="2019" name="Int. J. Syst. Evol. Microbiol.">
        <title>The Global Catalogue of Microorganisms (GCM) 10K type strain sequencing project: providing services to taxonomists for standard genome sequencing and annotation.</title>
        <authorList>
            <consortium name="The Broad Institute Genomics Platform"/>
            <consortium name="The Broad Institute Genome Sequencing Center for Infectious Disease"/>
            <person name="Wu L."/>
            <person name="Ma J."/>
        </authorList>
    </citation>
    <scope>NUCLEOTIDE SEQUENCE [LARGE SCALE GENOMIC DNA]</scope>
    <source>
        <strain evidence="4">KACC 12508</strain>
    </source>
</reference>
<keyword evidence="4" id="KW-1185">Reference proteome</keyword>
<dbReference type="PANTHER" id="PTHR30273:SF2">
    <property type="entry name" value="PROTEIN FECR"/>
    <property type="match status" value="1"/>
</dbReference>
<dbReference type="InterPro" id="IPR006860">
    <property type="entry name" value="FecR"/>
</dbReference>
<dbReference type="PANTHER" id="PTHR30273">
    <property type="entry name" value="PERIPLASMIC SIGNAL SENSOR AND SIGMA FACTOR ACTIVATOR FECR-RELATED"/>
    <property type="match status" value="1"/>
</dbReference>
<dbReference type="InterPro" id="IPR012373">
    <property type="entry name" value="Ferrdict_sens_TM"/>
</dbReference>
<dbReference type="Pfam" id="PF16220">
    <property type="entry name" value="DUF4880"/>
    <property type="match status" value="1"/>
</dbReference>
<accession>A0ABW2IA79</accession>
<name>A0ABW2IA79_9BURK</name>
<evidence type="ECO:0000259" key="1">
    <source>
        <dbReference type="Pfam" id="PF04773"/>
    </source>
</evidence>
<protein>
    <submittedName>
        <fullName evidence="3">FecR domain-containing protein</fullName>
    </submittedName>
</protein>
<sequence length="338" mass="36863">MAMSTAAMPVSPSSITQEFEFATLEQAAEWFAVLRSGAVSDAEREQWHAWLDLRAEHRLAWQRVEAISNGLALPKAAPEAATAALSAAILQRRRSLKMLSLFAVTGLVGWGISSNKAVQTAVADLNADYRSAVGEIRTLTLADGSEIWLNTNSSLDQDYDARIRRVTLRKGEVLIATHPDSQSPARPFIVYSAEGSLRALGTRFNVRQLDGKTRLSVFEGRVEVAPVDAPETRKIIESGQQVDFNRSAVMAVVVADPAQQAWSQGLLVADNMPLGNFIEELARYRSGYLACDPAVADLRVVGGFPLNQPDQALAMLEASLPVKVHQTLPWWVTVRAGE</sequence>
<dbReference type="Proteomes" id="UP001596542">
    <property type="component" value="Unassembled WGS sequence"/>
</dbReference>
<gene>
    <name evidence="3" type="ORF">ACFQPC_07905</name>
</gene>
<evidence type="ECO:0000259" key="2">
    <source>
        <dbReference type="Pfam" id="PF16220"/>
    </source>
</evidence>
<dbReference type="Pfam" id="PF04773">
    <property type="entry name" value="FecR"/>
    <property type="match status" value="1"/>
</dbReference>
<dbReference type="PIRSF" id="PIRSF018266">
    <property type="entry name" value="FecR"/>
    <property type="match status" value="1"/>
</dbReference>